<dbReference type="PANTHER" id="PTHR33481">
    <property type="entry name" value="REVERSE TRANSCRIPTASE"/>
    <property type="match status" value="1"/>
</dbReference>
<dbReference type="Gene3D" id="3.60.10.10">
    <property type="entry name" value="Endonuclease/exonuclease/phosphatase"/>
    <property type="match status" value="1"/>
</dbReference>
<dbReference type="SUPFAM" id="SSF56672">
    <property type="entry name" value="DNA/RNA polymerases"/>
    <property type="match status" value="1"/>
</dbReference>
<dbReference type="InterPro" id="IPR005135">
    <property type="entry name" value="Endo/exonuclease/phosphatase"/>
</dbReference>
<keyword evidence="1" id="KW-0732">Signal</keyword>
<evidence type="ECO:0000256" key="1">
    <source>
        <dbReference type="SAM" id="SignalP"/>
    </source>
</evidence>
<evidence type="ECO:0000313" key="4">
    <source>
        <dbReference type="EMBL" id="EED14075.1"/>
    </source>
</evidence>
<dbReference type="CDD" id="cd09276">
    <property type="entry name" value="Rnase_HI_RT_non_LTR"/>
    <property type="match status" value="1"/>
</dbReference>
<protein>
    <submittedName>
        <fullName evidence="4">Reverse transcriptase, putative</fullName>
    </submittedName>
</protein>
<dbReference type="Pfam" id="PF14529">
    <property type="entry name" value="Exo_endo_phos_2"/>
    <property type="match status" value="1"/>
</dbReference>
<evidence type="ECO:0000313" key="5">
    <source>
        <dbReference type="Proteomes" id="UP000001745"/>
    </source>
</evidence>
<feature type="domain" description="Reverse transcriptase" evidence="2">
    <location>
        <begin position="405"/>
        <end position="680"/>
    </location>
</feature>
<keyword evidence="4" id="KW-0808">Transferase</keyword>
<dbReference type="PROSITE" id="PS50879">
    <property type="entry name" value="RNASE_H_1"/>
    <property type="match status" value="1"/>
</dbReference>
<name>B8MNI6_TALSN</name>
<dbReference type="PhylomeDB" id="B8MNI6"/>
<organism evidence="4 5">
    <name type="scientific">Talaromyces stipitatus (strain ATCC 10500 / CBS 375.48 / QM 6759 / NRRL 1006)</name>
    <name type="common">Penicillium stipitatum</name>
    <dbReference type="NCBI Taxonomy" id="441959"/>
    <lineage>
        <taxon>Eukaryota</taxon>
        <taxon>Fungi</taxon>
        <taxon>Dikarya</taxon>
        <taxon>Ascomycota</taxon>
        <taxon>Pezizomycotina</taxon>
        <taxon>Eurotiomycetes</taxon>
        <taxon>Eurotiomycetidae</taxon>
        <taxon>Eurotiales</taxon>
        <taxon>Trichocomaceae</taxon>
        <taxon>Talaromyces</taxon>
        <taxon>Talaromyces sect. Talaromyces</taxon>
    </lineage>
</organism>
<dbReference type="Pfam" id="PF00075">
    <property type="entry name" value="RNase_H"/>
    <property type="match status" value="1"/>
</dbReference>
<dbReference type="CDD" id="cd01650">
    <property type="entry name" value="RT_nLTR_like"/>
    <property type="match status" value="1"/>
</dbReference>
<dbReference type="InterPro" id="IPR043502">
    <property type="entry name" value="DNA/RNA_pol_sf"/>
</dbReference>
<dbReference type="InterPro" id="IPR002156">
    <property type="entry name" value="RNaseH_domain"/>
</dbReference>
<keyword evidence="4" id="KW-0548">Nucleotidyltransferase</keyword>
<dbReference type="EMBL" id="EQ962658">
    <property type="protein sequence ID" value="EED14075.1"/>
    <property type="molecule type" value="Genomic_DNA"/>
</dbReference>
<evidence type="ECO:0000259" key="2">
    <source>
        <dbReference type="PROSITE" id="PS50878"/>
    </source>
</evidence>
<reference evidence="5" key="1">
    <citation type="journal article" date="2015" name="Genome Announc.">
        <title>Genome sequence of the AIDS-associated pathogen Penicillium marneffei (ATCC18224) and its near taxonomic relative Talaromyces stipitatus (ATCC10500).</title>
        <authorList>
            <person name="Nierman W.C."/>
            <person name="Fedorova-Abrams N.D."/>
            <person name="Andrianopoulos A."/>
        </authorList>
    </citation>
    <scope>NUCLEOTIDE SEQUENCE [LARGE SCALE GENOMIC DNA]</scope>
    <source>
        <strain evidence="5">ATCC 10500 / CBS 375.48 / QM 6759 / NRRL 1006</strain>
    </source>
</reference>
<dbReference type="InParanoid" id="B8MNI6"/>
<dbReference type="Gene3D" id="3.30.420.10">
    <property type="entry name" value="Ribonuclease H-like superfamily/Ribonuclease H"/>
    <property type="match status" value="1"/>
</dbReference>
<dbReference type="AlphaFoldDB" id="B8MNI6"/>
<keyword evidence="5" id="KW-1185">Reference proteome</keyword>
<feature type="chain" id="PRO_5002877605" evidence="1">
    <location>
        <begin position="25"/>
        <end position="1193"/>
    </location>
</feature>
<dbReference type="SUPFAM" id="SSF56219">
    <property type="entry name" value="DNase I-like"/>
    <property type="match status" value="1"/>
</dbReference>
<feature type="signal peptide" evidence="1">
    <location>
        <begin position="1"/>
        <end position="24"/>
    </location>
</feature>
<keyword evidence="4" id="KW-0695">RNA-directed DNA polymerase</keyword>
<sequence length="1193" mass="134580">MSSTLRLLQLNFLIFSVYIPPLDAHQAASTTAAEPILAEIKNTIEEYTKEPNKTTRLILAGDFNRHHPAWSHRPVSHVFTSQAEELINFFQTYKLQWCLPPGTPTYWSPSLPGKASVLDLTLTNDPAKLMKCQLYRDNYGSDHRGTYSEWDLRPERNENPKPKRAYDRADWDKIGSALLELLGQGPEISSAADLDYEVNRLVEATTTVLDQQVPLQKPSPYSKRWFTPELKSQQVIVNQVRRRWQSSCATLGSSHPITTSLFNDMCHKRREWTRTIEKVKAAHWKEFLDKAQEGHLWKAATYMRPRDPYTNIPPLKVGSEEITENDAKARVLLETFFPKMADPEIEDPVPPSEEIPWYPITELEVHRSLKAAKGTTAPGEDGIITLVWKHLWPYLRKMITYIFARSVELGHYPHQWKRARIIVLRKPGKPDYGVPEAYRPISLLNTLGKILEAVMARRLSFWAESYKLLPDTQFGGRPGRNTEQALLTLANAIDRAWLRSKVITLVAFDLTGAFNGVNDSSLDARLQAKGIPTVARRWIRSFMENRYAGISFDDFQTEISPLEHAGLAQGSPLSPILFGFFNSDLVDQPVDHHGGASAFIDDYFRWRAGQSAEDNIRKIQEEDIPRIEAWARRTGSSFNVKKTELIHLTRSKRQHGVGQITINGTVIKPSDTVKLLGVIFDKEMRWKEHVQQAVKRATQVNIALGGLRHLRPEQMRQIYQACVTPIVDYASTVWHNPLKDKIHLRTLGTVQRTALIRILSAFKTASTAALEVEAYVLPTNLRLKQRAQIVAARLSTLPEDHPGHTVVTRAATRSNHIGSGPRFPLAETLRTMNLTRLQALETIDPTPPPPWQTPAFIEIDIEADHDKAKEKASARQKAAGITVFSDASGQQNVLGAAAVALDQNQHIIQHRKVCIGSMEYWSVYAAELMAIYYAISLVLKIALENWDTTASQQEPATILSDSMSALQAISNARNKSGQRIIQAVRQSARELKARGIPLRLQWVPGHCGDPGNEAADRLAKEAVGLDKEHPFQHLLSREKGFIHNRIQEEWERGWKTSKNGGHLRRIDRNLPAVRTRRMYGSLPRNRAYLLTQLRTGHSWLATHGKLHGHRENDKCECGAIETVVHVLIHCPKLKTIRQELRKKIGTAFNNISDMLGGGSQGKQGKEGDMQGGSILGAVLDFAEASQRFQSRAP</sequence>
<dbReference type="Pfam" id="PF00078">
    <property type="entry name" value="RVT_1"/>
    <property type="match status" value="1"/>
</dbReference>
<dbReference type="InterPro" id="IPR000477">
    <property type="entry name" value="RT_dom"/>
</dbReference>
<dbReference type="InterPro" id="IPR012337">
    <property type="entry name" value="RNaseH-like_sf"/>
</dbReference>
<dbReference type="SUPFAM" id="SSF53098">
    <property type="entry name" value="Ribonuclease H-like"/>
    <property type="match status" value="1"/>
</dbReference>
<dbReference type="RefSeq" id="XP_002486313.1">
    <property type="nucleotide sequence ID" value="XM_002486268.1"/>
</dbReference>
<dbReference type="GO" id="GO:0004523">
    <property type="term" value="F:RNA-DNA hybrid ribonuclease activity"/>
    <property type="evidence" value="ECO:0007669"/>
    <property type="project" value="InterPro"/>
</dbReference>
<dbReference type="VEuPathDB" id="FungiDB:TSTA_103020"/>
<dbReference type="eggNOG" id="KOG1075">
    <property type="taxonomic scope" value="Eukaryota"/>
</dbReference>
<dbReference type="InterPro" id="IPR036691">
    <property type="entry name" value="Endo/exonu/phosph_ase_sf"/>
</dbReference>
<dbReference type="OMA" id="HRAQNTI"/>
<dbReference type="GeneID" id="8102921"/>
<accession>B8MNI6</accession>
<dbReference type="InterPro" id="IPR036397">
    <property type="entry name" value="RNaseH_sf"/>
</dbReference>
<dbReference type="OrthoDB" id="4226558at2759"/>
<dbReference type="STRING" id="441959.B8MNI6"/>
<dbReference type="Proteomes" id="UP000001745">
    <property type="component" value="Unassembled WGS sequence"/>
</dbReference>
<dbReference type="GO" id="GO:0003964">
    <property type="term" value="F:RNA-directed DNA polymerase activity"/>
    <property type="evidence" value="ECO:0007669"/>
    <property type="project" value="UniProtKB-KW"/>
</dbReference>
<proteinExistence type="predicted"/>
<gene>
    <name evidence="4" type="ORF">TSTA_103020</name>
</gene>
<feature type="domain" description="RNase H type-1" evidence="3">
    <location>
        <begin position="877"/>
        <end position="1024"/>
    </location>
</feature>
<dbReference type="GO" id="GO:0003676">
    <property type="term" value="F:nucleic acid binding"/>
    <property type="evidence" value="ECO:0007669"/>
    <property type="project" value="InterPro"/>
</dbReference>
<evidence type="ECO:0000259" key="3">
    <source>
        <dbReference type="PROSITE" id="PS50879"/>
    </source>
</evidence>
<dbReference type="PROSITE" id="PS50878">
    <property type="entry name" value="RT_POL"/>
    <property type="match status" value="1"/>
</dbReference>
<dbReference type="HOGENOM" id="CLU_000680_23_2_1"/>
<dbReference type="PANTHER" id="PTHR33481:SF1">
    <property type="entry name" value="ENDONUCLEASE_EXONUCLEASE_PHOSPHATASE DOMAIN-CONTAINING PROTEIN-RELATED"/>
    <property type="match status" value="1"/>
</dbReference>